<dbReference type="GO" id="GO:0008972">
    <property type="term" value="F:phosphomethylpyrimidine kinase activity"/>
    <property type="evidence" value="ECO:0007669"/>
    <property type="project" value="InterPro"/>
</dbReference>
<evidence type="ECO:0000256" key="6">
    <source>
        <dbReference type="ARBA" id="ARBA00022840"/>
    </source>
</evidence>
<dbReference type="AlphaFoldDB" id="A0A7C3C4Z3"/>
<dbReference type="Gene3D" id="3.40.1190.20">
    <property type="match status" value="1"/>
</dbReference>
<evidence type="ECO:0000256" key="1">
    <source>
        <dbReference type="ARBA" id="ARBA00004948"/>
    </source>
</evidence>
<dbReference type="EMBL" id="DRMN01000412">
    <property type="protein sequence ID" value="HFB55544.1"/>
    <property type="molecule type" value="Genomic_DNA"/>
</dbReference>
<dbReference type="NCBIfam" id="TIGR00097">
    <property type="entry name" value="HMP-P_kinase"/>
    <property type="match status" value="1"/>
</dbReference>
<organism evidence="9">
    <name type="scientific">Hellea balneolensis</name>
    <dbReference type="NCBI Taxonomy" id="287478"/>
    <lineage>
        <taxon>Bacteria</taxon>
        <taxon>Pseudomonadati</taxon>
        <taxon>Pseudomonadota</taxon>
        <taxon>Alphaproteobacteria</taxon>
        <taxon>Maricaulales</taxon>
        <taxon>Robiginitomaculaceae</taxon>
        <taxon>Hellea</taxon>
    </lineage>
</organism>
<keyword evidence="4" id="KW-0547">Nucleotide-binding</keyword>
<dbReference type="GO" id="GO:0005829">
    <property type="term" value="C:cytosol"/>
    <property type="evidence" value="ECO:0007669"/>
    <property type="project" value="TreeGrafter"/>
</dbReference>
<keyword evidence="3 9" id="KW-0808">Transferase</keyword>
<dbReference type="GO" id="GO:0008902">
    <property type="term" value="F:hydroxymethylpyrimidine kinase activity"/>
    <property type="evidence" value="ECO:0007669"/>
    <property type="project" value="UniProtKB-EC"/>
</dbReference>
<evidence type="ECO:0000256" key="2">
    <source>
        <dbReference type="ARBA" id="ARBA00012135"/>
    </source>
</evidence>
<evidence type="ECO:0000256" key="4">
    <source>
        <dbReference type="ARBA" id="ARBA00022741"/>
    </source>
</evidence>
<comment type="caution">
    <text evidence="9">The sequence shown here is derived from an EMBL/GenBank/DDBJ whole genome shotgun (WGS) entry which is preliminary data.</text>
</comment>
<evidence type="ECO:0000256" key="7">
    <source>
        <dbReference type="SAM" id="MobiDB-lite"/>
    </source>
</evidence>
<comment type="pathway">
    <text evidence="1">Cofactor biosynthesis; thiamine diphosphate biosynthesis.</text>
</comment>
<accession>A0A7C3C4Z3</accession>
<dbReference type="GO" id="GO:0009229">
    <property type="term" value="P:thiamine diphosphate biosynthetic process"/>
    <property type="evidence" value="ECO:0007669"/>
    <property type="project" value="UniProtKB-UniPathway"/>
</dbReference>
<feature type="region of interest" description="Disordered" evidence="7">
    <location>
        <begin position="256"/>
        <end position="289"/>
    </location>
</feature>
<dbReference type="SUPFAM" id="SSF53613">
    <property type="entry name" value="Ribokinase-like"/>
    <property type="match status" value="1"/>
</dbReference>
<evidence type="ECO:0000259" key="8">
    <source>
        <dbReference type="Pfam" id="PF08543"/>
    </source>
</evidence>
<keyword evidence="5 9" id="KW-0418">Kinase</keyword>
<dbReference type="FunFam" id="3.40.1190.20:FF:000003">
    <property type="entry name" value="Phosphomethylpyrimidine kinase ThiD"/>
    <property type="match status" value="1"/>
</dbReference>
<dbReference type="UniPathway" id="UPA00060">
    <property type="reaction ID" value="UER00138"/>
</dbReference>
<feature type="compositionally biased region" description="Low complexity" evidence="7">
    <location>
        <begin position="256"/>
        <end position="265"/>
    </location>
</feature>
<dbReference type="PANTHER" id="PTHR20858">
    <property type="entry name" value="PHOSPHOMETHYLPYRIMIDINE KINASE"/>
    <property type="match status" value="1"/>
</dbReference>
<sequence>MSKTARVLIVAGSDSGGGAGVQADIKTCAAFGAYSGTAITAITVQNTQSVSRVEALCADLVAEQMRSFLGDIGADVIKIGMLANDDIIDAVADVILTEAEDITVVLDPVLVATSGDTLLDEDAISTLKNKLLPLADVLTPNTYEAEILSGVKIETLENMIKAGEALMELGAYHVLMKGGHMEGKSITDILLTPEGNQIMNAPRIHSRHTHGTGCTLASAVAAGLALGEDINTAVAHAREFVFEAIKTAPGLGSGHGPLNHGLNLGDAQKTPQDDAPKNNPFAALKDLKT</sequence>
<dbReference type="EC" id="2.7.1.49" evidence="2"/>
<proteinExistence type="predicted"/>
<name>A0A7C3C4Z3_9PROT</name>
<dbReference type="InterPro" id="IPR013749">
    <property type="entry name" value="PM/HMP-P_kinase-1"/>
</dbReference>
<dbReference type="PANTHER" id="PTHR20858:SF17">
    <property type="entry name" value="HYDROXYMETHYLPYRIMIDINE_PHOSPHOMETHYLPYRIMIDINE KINASE THI20-RELATED"/>
    <property type="match status" value="1"/>
</dbReference>
<protein>
    <recommendedName>
        <fullName evidence="2">hydroxymethylpyrimidine kinase</fullName>
        <ecNumber evidence="2">2.7.1.49</ecNumber>
    </recommendedName>
</protein>
<evidence type="ECO:0000256" key="5">
    <source>
        <dbReference type="ARBA" id="ARBA00022777"/>
    </source>
</evidence>
<evidence type="ECO:0000313" key="9">
    <source>
        <dbReference type="EMBL" id="HFB55544.1"/>
    </source>
</evidence>
<dbReference type="GO" id="GO:0005524">
    <property type="term" value="F:ATP binding"/>
    <property type="evidence" value="ECO:0007669"/>
    <property type="project" value="UniProtKB-KW"/>
</dbReference>
<evidence type="ECO:0000256" key="3">
    <source>
        <dbReference type="ARBA" id="ARBA00022679"/>
    </source>
</evidence>
<dbReference type="Proteomes" id="UP000886042">
    <property type="component" value="Unassembled WGS sequence"/>
</dbReference>
<reference evidence="9" key="1">
    <citation type="journal article" date="2020" name="mSystems">
        <title>Genome- and Community-Level Interaction Insights into Carbon Utilization and Element Cycling Functions of Hydrothermarchaeota in Hydrothermal Sediment.</title>
        <authorList>
            <person name="Zhou Z."/>
            <person name="Liu Y."/>
            <person name="Xu W."/>
            <person name="Pan J."/>
            <person name="Luo Z.H."/>
            <person name="Li M."/>
        </authorList>
    </citation>
    <scope>NUCLEOTIDE SEQUENCE [LARGE SCALE GENOMIC DNA]</scope>
    <source>
        <strain evidence="9">HyVt-489</strain>
    </source>
</reference>
<dbReference type="CDD" id="cd01169">
    <property type="entry name" value="HMPP_kinase"/>
    <property type="match status" value="1"/>
</dbReference>
<keyword evidence="6" id="KW-0067">ATP-binding</keyword>
<dbReference type="Pfam" id="PF08543">
    <property type="entry name" value="Phos_pyr_kin"/>
    <property type="match status" value="1"/>
</dbReference>
<gene>
    <name evidence="9" type="primary">thiD</name>
    <name evidence="9" type="ORF">ENJ46_06425</name>
</gene>
<dbReference type="InterPro" id="IPR004399">
    <property type="entry name" value="HMP/HMP-P_kinase_dom"/>
</dbReference>
<feature type="domain" description="Pyridoxamine kinase/Phosphomethylpyrimidine kinase" evidence="8">
    <location>
        <begin position="14"/>
        <end position="259"/>
    </location>
</feature>
<dbReference type="InterPro" id="IPR029056">
    <property type="entry name" value="Ribokinase-like"/>
</dbReference>
<dbReference type="GO" id="GO:0009228">
    <property type="term" value="P:thiamine biosynthetic process"/>
    <property type="evidence" value="ECO:0007669"/>
    <property type="project" value="InterPro"/>
</dbReference>